<reference evidence="1" key="1">
    <citation type="submission" date="2012-05" db="EMBL/GenBank/DDBJ databases">
        <authorList>
            <person name="Krishnakumar V."/>
            <person name="Cheung F."/>
            <person name="Xiao Y."/>
            <person name="Chan A."/>
            <person name="Moskal W.A."/>
            <person name="Town C.D."/>
        </authorList>
    </citation>
    <scope>NUCLEOTIDE SEQUENCE</scope>
</reference>
<dbReference type="AlphaFoldDB" id="I3S992"/>
<sequence>MAPDNLGSGRVFLDSFLCVCIRVTTSHIGFVNSTLTQPDKAATISEENIPTDPSPLPSLIFSSAAASALFLNI</sequence>
<protein>
    <submittedName>
        <fullName evidence="1">Uncharacterized protein</fullName>
    </submittedName>
</protein>
<name>I3S992_MEDTR</name>
<dbReference type="EMBL" id="BT137039">
    <property type="protein sequence ID" value="AFK36834.1"/>
    <property type="molecule type" value="mRNA"/>
</dbReference>
<proteinExistence type="evidence at transcript level"/>
<organism evidence="1">
    <name type="scientific">Medicago truncatula</name>
    <name type="common">Barrel medic</name>
    <name type="synonym">Medicago tribuloides</name>
    <dbReference type="NCBI Taxonomy" id="3880"/>
    <lineage>
        <taxon>Eukaryota</taxon>
        <taxon>Viridiplantae</taxon>
        <taxon>Streptophyta</taxon>
        <taxon>Embryophyta</taxon>
        <taxon>Tracheophyta</taxon>
        <taxon>Spermatophyta</taxon>
        <taxon>Magnoliopsida</taxon>
        <taxon>eudicotyledons</taxon>
        <taxon>Gunneridae</taxon>
        <taxon>Pentapetalae</taxon>
        <taxon>rosids</taxon>
        <taxon>fabids</taxon>
        <taxon>Fabales</taxon>
        <taxon>Fabaceae</taxon>
        <taxon>Papilionoideae</taxon>
        <taxon>50 kb inversion clade</taxon>
        <taxon>NPAAA clade</taxon>
        <taxon>Hologalegina</taxon>
        <taxon>IRL clade</taxon>
        <taxon>Trifolieae</taxon>
        <taxon>Medicago</taxon>
    </lineage>
</organism>
<evidence type="ECO:0000313" key="1">
    <source>
        <dbReference type="EMBL" id="AFK36834.1"/>
    </source>
</evidence>
<accession>I3S992</accession>